<organism evidence="3 4">
    <name type="scientific">Fibrisoma limi BUZ 3</name>
    <dbReference type="NCBI Taxonomy" id="1185876"/>
    <lineage>
        <taxon>Bacteria</taxon>
        <taxon>Pseudomonadati</taxon>
        <taxon>Bacteroidota</taxon>
        <taxon>Cytophagia</taxon>
        <taxon>Cytophagales</taxon>
        <taxon>Spirosomataceae</taxon>
        <taxon>Fibrisoma</taxon>
    </lineage>
</organism>
<dbReference type="RefSeq" id="WP_009282953.1">
    <property type="nucleotide sequence ID" value="NZ_CAIT01000006.1"/>
</dbReference>
<evidence type="ECO:0000259" key="2">
    <source>
        <dbReference type="Pfam" id="PF13460"/>
    </source>
</evidence>
<evidence type="ECO:0000313" key="4">
    <source>
        <dbReference type="Proteomes" id="UP000009309"/>
    </source>
</evidence>
<sequence>MNTQPTILVLGATGSIGYAVTENLLARQLPVTILVRNRAKAEALFLNQPTLTVVEGDVQDAELLKRVAADKDFIFHGINYPYNQWFGNMDTATQKVIDAASQRGGAVIVFPGNIYGFGKATEPIREDSPVNPIARKGQLRVEIEAMLEKAAKAGHCRVLNVRLPDFWGPNVLNDGVRPIFENALQGKALPWLYTIDIPHQAVYTKDAAEVIVRLMLRSVGAGNASDAGKLSGIASDAGVLGYSSDGTSDAGSTPAYQVFNYGGQVHPSMRSFFSQIAELTGKPLKTQVYSPLFVSVMGLFLPILREVKEMGYLYQNTVVLDDTKVRSLFPDFQETPLKQALAETLTWFANHQLKIEFTPSAGALNPSRNSSANAQPETRQGLIRSIS</sequence>
<comment type="caution">
    <text evidence="3">The sequence shown here is derived from an EMBL/GenBank/DDBJ whole genome shotgun (WGS) entry which is preliminary data.</text>
</comment>
<feature type="compositionally biased region" description="Polar residues" evidence="1">
    <location>
        <begin position="366"/>
        <end position="378"/>
    </location>
</feature>
<feature type="domain" description="NAD(P)-binding" evidence="2">
    <location>
        <begin position="11"/>
        <end position="110"/>
    </location>
</feature>
<dbReference type="PANTHER" id="PTHR48079:SF6">
    <property type="entry name" value="NAD(P)-BINDING DOMAIN-CONTAINING PROTEIN-RELATED"/>
    <property type="match status" value="1"/>
</dbReference>
<dbReference type="STRING" id="1185876.BN8_03535"/>
<dbReference type="InterPro" id="IPR051783">
    <property type="entry name" value="NAD(P)-dependent_oxidoreduct"/>
</dbReference>
<dbReference type="EMBL" id="CAIT01000006">
    <property type="protein sequence ID" value="CCH54373.1"/>
    <property type="molecule type" value="Genomic_DNA"/>
</dbReference>
<dbReference type="GO" id="GO:0005737">
    <property type="term" value="C:cytoplasm"/>
    <property type="evidence" value="ECO:0007669"/>
    <property type="project" value="TreeGrafter"/>
</dbReference>
<dbReference type="Pfam" id="PF13460">
    <property type="entry name" value="NAD_binding_10"/>
    <property type="match status" value="1"/>
</dbReference>
<dbReference type="PANTHER" id="PTHR48079">
    <property type="entry name" value="PROTEIN YEEZ"/>
    <property type="match status" value="1"/>
</dbReference>
<keyword evidence="4" id="KW-1185">Reference proteome</keyword>
<gene>
    <name evidence="3" type="ORF">BN8_03535</name>
</gene>
<dbReference type="Gene3D" id="3.40.50.720">
    <property type="entry name" value="NAD(P)-binding Rossmann-like Domain"/>
    <property type="match status" value="1"/>
</dbReference>
<name>I2GKE8_9BACT</name>
<dbReference type="InterPro" id="IPR036291">
    <property type="entry name" value="NAD(P)-bd_dom_sf"/>
</dbReference>
<dbReference type="eggNOG" id="COG0451">
    <property type="taxonomic scope" value="Bacteria"/>
</dbReference>
<dbReference type="InterPro" id="IPR016040">
    <property type="entry name" value="NAD(P)-bd_dom"/>
</dbReference>
<dbReference type="OrthoDB" id="112777at2"/>
<feature type="region of interest" description="Disordered" evidence="1">
    <location>
        <begin position="360"/>
        <end position="387"/>
    </location>
</feature>
<dbReference type="GO" id="GO:0004029">
    <property type="term" value="F:aldehyde dehydrogenase (NAD+) activity"/>
    <property type="evidence" value="ECO:0007669"/>
    <property type="project" value="TreeGrafter"/>
</dbReference>
<dbReference type="AlphaFoldDB" id="I2GKE8"/>
<evidence type="ECO:0000313" key="3">
    <source>
        <dbReference type="EMBL" id="CCH54373.1"/>
    </source>
</evidence>
<dbReference type="Proteomes" id="UP000009309">
    <property type="component" value="Unassembled WGS sequence"/>
</dbReference>
<protein>
    <submittedName>
        <fullName evidence="3">NAD-dependent epimerase/dehydratase</fullName>
    </submittedName>
</protein>
<reference evidence="3 4" key="1">
    <citation type="journal article" date="2012" name="J. Bacteriol.">
        <title>Genome Sequence of the Filamentous Bacterium Fibrisoma limi BUZ 3T.</title>
        <authorList>
            <person name="Filippini M."/>
            <person name="Qi W."/>
            <person name="Jaenicke S."/>
            <person name="Goesmann A."/>
            <person name="Smits T.H."/>
            <person name="Bagheri H.C."/>
        </authorList>
    </citation>
    <scope>NUCLEOTIDE SEQUENCE [LARGE SCALE GENOMIC DNA]</scope>
    <source>
        <strain evidence="4">BUZ 3T</strain>
    </source>
</reference>
<proteinExistence type="predicted"/>
<accession>I2GKE8</accession>
<dbReference type="SUPFAM" id="SSF51735">
    <property type="entry name" value="NAD(P)-binding Rossmann-fold domains"/>
    <property type="match status" value="1"/>
</dbReference>
<evidence type="ECO:0000256" key="1">
    <source>
        <dbReference type="SAM" id="MobiDB-lite"/>
    </source>
</evidence>